<keyword evidence="3" id="KW-1185">Reference proteome</keyword>
<dbReference type="OrthoDB" id="6795959at2759"/>
<dbReference type="Proteomes" id="UP001153712">
    <property type="component" value="Chromosome 6"/>
</dbReference>
<name>A0A9N9TTF1_PHYSR</name>
<proteinExistence type="predicted"/>
<dbReference type="Pfam" id="PF24664">
    <property type="entry name" value="Monjiviricetes_fusion"/>
    <property type="match status" value="1"/>
</dbReference>
<reference evidence="2" key="1">
    <citation type="submission" date="2022-01" db="EMBL/GenBank/DDBJ databases">
        <authorList>
            <person name="King R."/>
        </authorList>
    </citation>
    <scope>NUCLEOTIDE SEQUENCE</scope>
</reference>
<evidence type="ECO:0000313" key="3">
    <source>
        <dbReference type="Proteomes" id="UP001153712"/>
    </source>
</evidence>
<feature type="transmembrane region" description="Helical" evidence="1">
    <location>
        <begin position="233"/>
        <end position="259"/>
    </location>
</feature>
<evidence type="ECO:0000313" key="2">
    <source>
        <dbReference type="EMBL" id="CAG9863063.1"/>
    </source>
</evidence>
<protein>
    <submittedName>
        <fullName evidence="2">Uncharacterized protein</fullName>
    </submittedName>
</protein>
<evidence type="ECO:0000256" key="1">
    <source>
        <dbReference type="SAM" id="Phobius"/>
    </source>
</evidence>
<accession>A0A9N9TTF1</accession>
<keyword evidence="1" id="KW-0472">Membrane</keyword>
<sequence length="318" mass="37424">MEISESCLEGLLQRKSYVVARIVDYGVNVNYLCEDTCLYGKPRVIKGVPFYRQEINQRTYFFDLPLFNKPLYSDKKSLNVYTRKGRKNILNDYLVLPEKQVCQCSDNYFLDRKLNAHIFWNCSDSCIQKDFSVLYSGIVEHWTLEFGLRFVNFIDNDTNVVMQLLEQKELCNTTVWTTNLENIYVYESDAIVEQLQENASLYLNSSHLNYTFCERESKYLKELESLLDNYKGIIILLVILLVIFLLLSIIKLCWGIFLLRKVHNLSGNELILRSFLQNLTHQKDFFHNANEDNKSRFIIKPENQNLCVSAVNEIYNQE</sequence>
<dbReference type="AlphaFoldDB" id="A0A9N9TTF1"/>
<organism evidence="2 3">
    <name type="scientific">Phyllotreta striolata</name>
    <name type="common">Striped flea beetle</name>
    <name type="synonym">Crioceris striolata</name>
    <dbReference type="NCBI Taxonomy" id="444603"/>
    <lineage>
        <taxon>Eukaryota</taxon>
        <taxon>Metazoa</taxon>
        <taxon>Ecdysozoa</taxon>
        <taxon>Arthropoda</taxon>
        <taxon>Hexapoda</taxon>
        <taxon>Insecta</taxon>
        <taxon>Pterygota</taxon>
        <taxon>Neoptera</taxon>
        <taxon>Endopterygota</taxon>
        <taxon>Coleoptera</taxon>
        <taxon>Polyphaga</taxon>
        <taxon>Cucujiformia</taxon>
        <taxon>Chrysomeloidea</taxon>
        <taxon>Chrysomelidae</taxon>
        <taxon>Galerucinae</taxon>
        <taxon>Alticini</taxon>
        <taxon>Phyllotreta</taxon>
    </lineage>
</organism>
<keyword evidence="1" id="KW-0812">Transmembrane</keyword>
<keyword evidence="1" id="KW-1133">Transmembrane helix</keyword>
<dbReference type="EMBL" id="OU900099">
    <property type="protein sequence ID" value="CAG9863063.1"/>
    <property type="molecule type" value="Genomic_DNA"/>
</dbReference>
<gene>
    <name evidence="2" type="ORF">PHYEVI_LOCUS9364</name>
</gene>